<evidence type="ECO:0000313" key="1">
    <source>
        <dbReference type="EMBL" id="DAE24831.1"/>
    </source>
</evidence>
<name>A0A8S5R004_9CAUD</name>
<proteinExistence type="predicted"/>
<accession>A0A8S5R004</accession>
<sequence>MNFFEYTQGFHPHAGEDDDLFPERSDPFWDAKRKLNQMLDDGVFDDVDADTASEIVEKVATEEFDLDWDGSVKLWEWFEDTYDLD</sequence>
<dbReference type="EMBL" id="BK015784">
    <property type="protein sequence ID" value="DAE24831.1"/>
    <property type="molecule type" value="Genomic_DNA"/>
</dbReference>
<organism evidence="1">
    <name type="scientific">Myoviridae sp. cteBs22</name>
    <dbReference type="NCBI Taxonomy" id="2826675"/>
    <lineage>
        <taxon>Viruses</taxon>
        <taxon>Duplodnaviria</taxon>
        <taxon>Heunggongvirae</taxon>
        <taxon>Uroviricota</taxon>
        <taxon>Caudoviricetes</taxon>
    </lineage>
</organism>
<reference evidence="1" key="1">
    <citation type="journal article" date="2021" name="Proc. Natl. Acad. Sci. U.S.A.">
        <title>A Catalog of Tens of Thousands of Viruses from Human Metagenomes Reveals Hidden Associations with Chronic Diseases.</title>
        <authorList>
            <person name="Tisza M.J."/>
            <person name="Buck C.B."/>
        </authorList>
    </citation>
    <scope>NUCLEOTIDE SEQUENCE</scope>
    <source>
        <strain evidence="1">CteBs22</strain>
    </source>
</reference>
<protein>
    <submittedName>
        <fullName evidence="1">Uncharacterized protein</fullName>
    </submittedName>
</protein>